<accession>A0A3B1BSL5</accession>
<dbReference type="PANTHER" id="PTHR33375:SF1">
    <property type="entry name" value="CHROMOSOME-PARTITIONING PROTEIN PARB-RELATED"/>
    <property type="match status" value="1"/>
</dbReference>
<dbReference type="Pfam" id="PF17762">
    <property type="entry name" value="HTH_ParB"/>
    <property type="match status" value="1"/>
</dbReference>
<feature type="compositionally biased region" description="Basic and acidic residues" evidence="4">
    <location>
        <begin position="239"/>
        <end position="252"/>
    </location>
</feature>
<protein>
    <submittedName>
        <fullName evidence="6">Chromosome (Plasmid) partitioning protein ParB</fullName>
    </submittedName>
</protein>
<evidence type="ECO:0000256" key="2">
    <source>
        <dbReference type="ARBA" id="ARBA00022829"/>
    </source>
</evidence>
<dbReference type="InterPro" id="IPR050336">
    <property type="entry name" value="Chromosome_partition/occlusion"/>
</dbReference>
<name>A0A3B1BSL5_9ZZZZ</name>
<comment type="similarity">
    <text evidence="1">Belongs to the ParB family.</text>
</comment>
<dbReference type="Pfam" id="PF02195">
    <property type="entry name" value="ParB_N"/>
    <property type="match status" value="1"/>
</dbReference>
<dbReference type="InterPro" id="IPR004437">
    <property type="entry name" value="ParB/RepB/Spo0J"/>
</dbReference>
<evidence type="ECO:0000313" key="6">
    <source>
        <dbReference type="EMBL" id="VAX07667.1"/>
    </source>
</evidence>
<proteinExistence type="inferred from homology"/>
<sequence>MKAKEKTKSSKGLGRGLSALLVSTDKEYADLSGPPASRDRDLPIEFLVPNPYQPRLFFDEEKSADLIQSIKDRGILQPLLVRRRGDLDEYEIIAGERRWRAAQAAELHRVPVIIREMTDGEALEIALIENIQRHDLSPIEEAGGYKRLMDEFHHTQEQLGHIVGKSRSHIANILRMLVLPDSVQQLVMQGKLSMGHARALITVGDAEAVAKRIITEGLSVRQVEAISKKGKAGARSRMKKADSAKPVKQNKDADTLALENDLSLALGFPVSIEFNSDESGELRLQYKTLEQLDDVCQRLSR</sequence>
<dbReference type="InterPro" id="IPR003115">
    <property type="entry name" value="ParB_N"/>
</dbReference>
<gene>
    <name evidence="6" type="ORF">MNBD_ALPHA03-1949</name>
</gene>
<dbReference type="Gene3D" id="3.90.1530.30">
    <property type="match status" value="1"/>
</dbReference>
<keyword evidence="2" id="KW-0159">Chromosome partition</keyword>
<organism evidence="6">
    <name type="scientific">hydrothermal vent metagenome</name>
    <dbReference type="NCBI Taxonomy" id="652676"/>
    <lineage>
        <taxon>unclassified sequences</taxon>
        <taxon>metagenomes</taxon>
        <taxon>ecological metagenomes</taxon>
    </lineage>
</organism>
<dbReference type="SUPFAM" id="SSF110849">
    <property type="entry name" value="ParB/Sulfiredoxin"/>
    <property type="match status" value="1"/>
</dbReference>
<keyword evidence="3" id="KW-0238">DNA-binding</keyword>
<feature type="region of interest" description="Disordered" evidence="4">
    <location>
        <begin position="231"/>
        <end position="252"/>
    </location>
</feature>
<evidence type="ECO:0000259" key="5">
    <source>
        <dbReference type="SMART" id="SM00470"/>
    </source>
</evidence>
<dbReference type="AlphaFoldDB" id="A0A3B1BSL5"/>
<reference evidence="6" key="1">
    <citation type="submission" date="2018-06" db="EMBL/GenBank/DDBJ databases">
        <authorList>
            <person name="Zhirakovskaya E."/>
        </authorList>
    </citation>
    <scope>NUCLEOTIDE SEQUENCE</scope>
</reference>
<evidence type="ECO:0000256" key="1">
    <source>
        <dbReference type="ARBA" id="ARBA00006295"/>
    </source>
</evidence>
<dbReference type="NCBIfam" id="TIGR00180">
    <property type="entry name" value="parB_part"/>
    <property type="match status" value="1"/>
</dbReference>
<dbReference type="GO" id="GO:0003677">
    <property type="term" value="F:DNA binding"/>
    <property type="evidence" value="ECO:0007669"/>
    <property type="project" value="UniProtKB-KW"/>
</dbReference>
<dbReference type="Gene3D" id="1.10.10.2830">
    <property type="match status" value="1"/>
</dbReference>
<dbReference type="InterPro" id="IPR036086">
    <property type="entry name" value="ParB/Sulfiredoxin_sf"/>
</dbReference>
<dbReference type="EMBL" id="UOFW01000212">
    <property type="protein sequence ID" value="VAX07667.1"/>
    <property type="molecule type" value="Genomic_DNA"/>
</dbReference>
<dbReference type="FunFam" id="3.90.1530.30:FF:000001">
    <property type="entry name" value="Chromosome partitioning protein ParB"/>
    <property type="match status" value="1"/>
</dbReference>
<dbReference type="CDD" id="cd16393">
    <property type="entry name" value="SPO0J_N"/>
    <property type="match status" value="1"/>
</dbReference>
<feature type="domain" description="ParB-like N-terminal" evidence="5">
    <location>
        <begin position="40"/>
        <end position="131"/>
    </location>
</feature>
<dbReference type="PANTHER" id="PTHR33375">
    <property type="entry name" value="CHROMOSOME-PARTITIONING PROTEIN PARB-RELATED"/>
    <property type="match status" value="1"/>
</dbReference>
<dbReference type="FunFam" id="1.10.10.2830:FF:000001">
    <property type="entry name" value="Chromosome partitioning protein ParB"/>
    <property type="match status" value="1"/>
</dbReference>
<evidence type="ECO:0000256" key="4">
    <source>
        <dbReference type="SAM" id="MobiDB-lite"/>
    </source>
</evidence>
<dbReference type="SMART" id="SM00470">
    <property type="entry name" value="ParB"/>
    <property type="match status" value="1"/>
</dbReference>
<dbReference type="GO" id="GO:0007059">
    <property type="term" value="P:chromosome segregation"/>
    <property type="evidence" value="ECO:0007669"/>
    <property type="project" value="UniProtKB-KW"/>
</dbReference>
<dbReference type="InterPro" id="IPR057240">
    <property type="entry name" value="ParB_dimer_C"/>
</dbReference>
<dbReference type="InterPro" id="IPR041468">
    <property type="entry name" value="HTH_ParB/Spo0J"/>
</dbReference>
<evidence type="ECO:0000256" key="3">
    <source>
        <dbReference type="ARBA" id="ARBA00023125"/>
    </source>
</evidence>
<dbReference type="Pfam" id="PF23552">
    <property type="entry name" value="ParB_C"/>
    <property type="match status" value="1"/>
</dbReference>
<dbReference type="GO" id="GO:0005694">
    <property type="term" value="C:chromosome"/>
    <property type="evidence" value="ECO:0007669"/>
    <property type="project" value="TreeGrafter"/>
</dbReference>
<dbReference type="SUPFAM" id="SSF109709">
    <property type="entry name" value="KorB DNA-binding domain-like"/>
    <property type="match status" value="1"/>
</dbReference>